<name>A0A8J2HIG3_COTCN</name>
<evidence type="ECO:0000256" key="4">
    <source>
        <dbReference type="ARBA" id="ARBA00023242"/>
    </source>
</evidence>
<reference evidence="6" key="1">
    <citation type="submission" date="2021-04" db="EMBL/GenBank/DDBJ databases">
        <authorList>
            <person name="Chebbi M.A.C M."/>
        </authorList>
    </citation>
    <scope>NUCLEOTIDE SEQUENCE</scope>
</reference>
<comment type="caution">
    <text evidence="6">The sequence shown here is derived from an EMBL/GenBank/DDBJ whole genome shotgun (WGS) entry which is preliminary data.</text>
</comment>
<protein>
    <submittedName>
        <fullName evidence="6">Similar to Utp14b: U3 small nucleolar RNA-associated protein 14 homolog B (Mus musculus)</fullName>
    </submittedName>
</protein>
<comment type="similarity">
    <text evidence="2">Belongs to the UTP14 family.</text>
</comment>
<evidence type="ECO:0000313" key="7">
    <source>
        <dbReference type="Proteomes" id="UP000786811"/>
    </source>
</evidence>
<feature type="region of interest" description="Disordered" evidence="5">
    <location>
        <begin position="487"/>
        <end position="512"/>
    </location>
</feature>
<comment type="subcellular location">
    <subcellularLocation>
        <location evidence="1">Nucleus</location>
        <location evidence="1">Nucleolus</location>
    </subcellularLocation>
</comment>
<dbReference type="GO" id="GO:0032040">
    <property type="term" value="C:small-subunit processome"/>
    <property type="evidence" value="ECO:0007669"/>
    <property type="project" value="InterPro"/>
</dbReference>
<keyword evidence="3" id="KW-0597">Phosphoprotein</keyword>
<dbReference type="Pfam" id="PF04615">
    <property type="entry name" value="Utp14"/>
    <property type="match status" value="1"/>
</dbReference>
<accession>A0A8J2HIG3</accession>
<evidence type="ECO:0000256" key="1">
    <source>
        <dbReference type="ARBA" id="ARBA00004604"/>
    </source>
</evidence>
<evidence type="ECO:0000256" key="5">
    <source>
        <dbReference type="SAM" id="MobiDB-lite"/>
    </source>
</evidence>
<dbReference type="AlphaFoldDB" id="A0A8J2HIG3"/>
<dbReference type="PANTHER" id="PTHR14150:SF12">
    <property type="entry name" value="U3 SMALL NUCLEOLAR RNA-ASSOCIATED PROTEIN 14 HOMOLOG A"/>
    <property type="match status" value="1"/>
</dbReference>
<dbReference type="EMBL" id="CAJNRD030001121">
    <property type="protein sequence ID" value="CAG5096547.1"/>
    <property type="molecule type" value="Genomic_DNA"/>
</dbReference>
<dbReference type="InterPro" id="IPR006709">
    <property type="entry name" value="SSU_processome_Utp14"/>
</dbReference>
<dbReference type="PANTHER" id="PTHR14150">
    <property type="entry name" value="U3 SMALL NUCLEOLAR RNA-ASSOCIATED PROTEIN 14"/>
    <property type="match status" value="1"/>
</dbReference>
<keyword evidence="4" id="KW-0539">Nucleus</keyword>
<dbReference type="GO" id="GO:0006364">
    <property type="term" value="P:rRNA processing"/>
    <property type="evidence" value="ECO:0007669"/>
    <property type="project" value="InterPro"/>
</dbReference>
<evidence type="ECO:0000256" key="3">
    <source>
        <dbReference type="ARBA" id="ARBA00022553"/>
    </source>
</evidence>
<keyword evidence="7" id="KW-1185">Reference proteome</keyword>
<dbReference type="Proteomes" id="UP000786811">
    <property type="component" value="Unassembled WGS sequence"/>
</dbReference>
<gene>
    <name evidence="6" type="ORF">HICCMSTLAB_LOCUS8264</name>
</gene>
<organism evidence="6 7">
    <name type="scientific">Cotesia congregata</name>
    <name type="common">Parasitoid wasp</name>
    <name type="synonym">Apanteles congregatus</name>
    <dbReference type="NCBI Taxonomy" id="51543"/>
    <lineage>
        <taxon>Eukaryota</taxon>
        <taxon>Metazoa</taxon>
        <taxon>Ecdysozoa</taxon>
        <taxon>Arthropoda</taxon>
        <taxon>Hexapoda</taxon>
        <taxon>Insecta</taxon>
        <taxon>Pterygota</taxon>
        <taxon>Neoptera</taxon>
        <taxon>Endopterygota</taxon>
        <taxon>Hymenoptera</taxon>
        <taxon>Apocrita</taxon>
        <taxon>Ichneumonoidea</taxon>
        <taxon>Braconidae</taxon>
        <taxon>Microgastrinae</taxon>
        <taxon>Cotesia</taxon>
    </lineage>
</organism>
<sequence>MSDDNMINDNDENISKNHSQLLKSVAELDHNFLKIKKSERNELTSEISEFHLVRSGITDNEPVRLENLVNTLRGQDQSLKLSNQFKATKKRAKILPKPLEKPADERLKRQVCFENASENLKKWNPIVTKNRVADHLVFPINTSSSKKLSNNGKVKSYRIQSDLEKEYASLEPSEEADDNENQIDKFTLTKEEMIQKAKENAKFRAQQSYKAEKARRVNKIKSKKFHKIEKKAKIKQQFQEFDKLQKSNPELALQKLEELDKARALERMSLKHKNTGQWARNKQVRAKYDKESRQVLAQQLSISRELTQKVKKDDSDDDDDYEDLETNVLKTTSEPLEYNPWVNNEIFSLEPEINSKEHQIDVQNKNKISNNNLLNPIEQVSVEYINDKNEKPIKGLDKKRKIKELKCVEENKVKKMKNVKDKSMKKNATKQTINSGTSEWLVEESEKVSQSFSLSSKKLPTVSEIFETLENDNQRKALKKLKKLKRKLKTQNSNKNKKLVTNSNNKESDLSFKKKSNRPFIDDALDENDIRHDNDNKTGQVTEHQSRFELDTSKNISKAVVTEIDPNKFIQAKSKHINLKNDLPDDLKSEVDVLDDSDEDEIEESQQKIISEAFIDDDVTNEFKNEKEEQIKNSQLRQVETRLPGWGSWADKNFKISQRKKRRIIINSNETAHRKDKDKENVIIIDDIDAKLRQHQINDLPHPFVTVEDFEASIRTPIGRNFVPEISHRQLIKPPVKTRMGTIIEPMSEDVLIKEKSPSVPLKRKSFLNEIKL</sequence>
<dbReference type="OrthoDB" id="277439at2759"/>
<evidence type="ECO:0000313" key="6">
    <source>
        <dbReference type="EMBL" id="CAG5096547.1"/>
    </source>
</evidence>
<proteinExistence type="inferred from homology"/>
<feature type="compositionally biased region" description="Polar residues" evidence="5">
    <location>
        <begin position="490"/>
        <end position="505"/>
    </location>
</feature>
<evidence type="ECO:0000256" key="2">
    <source>
        <dbReference type="ARBA" id="ARBA00007774"/>
    </source>
</evidence>